<dbReference type="InterPro" id="IPR006190">
    <property type="entry name" value="SAF_AFP_Neu5Ac"/>
</dbReference>
<feature type="region of interest" description="Disordered" evidence="1">
    <location>
        <begin position="1"/>
        <end position="24"/>
    </location>
</feature>
<feature type="domain" description="AFP-like" evidence="2">
    <location>
        <begin position="307"/>
        <end position="362"/>
    </location>
</feature>
<dbReference type="SUPFAM" id="SSF51269">
    <property type="entry name" value="AFP III-like domain"/>
    <property type="match status" value="1"/>
</dbReference>
<evidence type="ECO:0000313" key="4">
    <source>
        <dbReference type="Proteomes" id="UP001501414"/>
    </source>
</evidence>
<dbReference type="InterPro" id="IPR013974">
    <property type="entry name" value="SAF"/>
</dbReference>
<dbReference type="InterPro" id="IPR057736">
    <property type="entry name" value="SAF_PseI/NeuA/NeuB"/>
</dbReference>
<accession>A0ABN1XXU3</accession>
<dbReference type="CDD" id="cd11615">
    <property type="entry name" value="SAF_NeuB_like"/>
    <property type="match status" value="1"/>
</dbReference>
<dbReference type="InterPro" id="IPR036732">
    <property type="entry name" value="AFP_Neu5c_C_sf"/>
</dbReference>
<sequence>MSETLATLGDMRTPDPIELGGHRVGPGEKPFVIAEVSGNHNGSLDRALEIVEAIAGSGAQAVKFQTYRADTITIDADGPAFRIRDDHGLWGGRNLYQLYEQAHTPWEWHEPLFTRARELGLVPFSSPFDPTAIELLESLDAPAYKVASAELVDLPLIRAMAATGKPLVVSTGMATLAEIDAALAAAREGGATEIVLLACTASYPADPADANLQTIPALREAFGVPIGLSDHTPGIGVPVAAVALGAVAIEKHVTLQRADGGVDSDFSLEPAELAALVTETDVARRAMGPARFGPRESERDTLALRRSLYVVADVAAGDKVTEENVRSIRPAGGLPTDTIGTVLGRTFTRDVTRGTPLTWDLI</sequence>
<dbReference type="SUPFAM" id="SSF51569">
    <property type="entry name" value="Aldolase"/>
    <property type="match status" value="1"/>
</dbReference>
<protein>
    <submittedName>
        <fullName evidence="3">Pseudaminic acid synthase</fullName>
    </submittedName>
</protein>
<dbReference type="InterPro" id="IPR013785">
    <property type="entry name" value="Aldolase_TIM"/>
</dbReference>
<gene>
    <name evidence="3" type="primary">pseI</name>
    <name evidence="3" type="ORF">GCM10009613_37470</name>
</gene>
<name>A0ABN1XXU3_9PSEU</name>
<dbReference type="Proteomes" id="UP001501414">
    <property type="component" value="Unassembled WGS sequence"/>
</dbReference>
<dbReference type="Gene3D" id="3.90.1210.10">
    <property type="entry name" value="Antifreeze-like/N-acetylneuraminic acid synthase C-terminal domain"/>
    <property type="match status" value="1"/>
</dbReference>
<dbReference type="PROSITE" id="PS50844">
    <property type="entry name" value="AFP_LIKE"/>
    <property type="match status" value="1"/>
</dbReference>
<dbReference type="SMART" id="SM00858">
    <property type="entry name" value="SAF"/>
    <property type="match status" value="1"/>
</dbReference>
<evidence type="ECO:0000256" key="1">
    <source>
        <dbReference type="SAM" id="MobiDB-lite"/>
    </source>
</evidence>
<organism evidence="3 4">
    <name type="scientific">Pseudonocardia kongjuensis</name>
    <dbReference type="NCBI Taxonomy" id="102227"/>
    <lineage>
        <taxon>Bacteria</taxon>
        <taxon>Bacillati</taxon>
        <taxon>Actinomycetota</taxon>
        <taxon>Actinomycetes</taxon>
        <taxon>Pseudonocardiales</taxon>
        <taxon>Pseudonocardiaceae</taxon>
        <taxon>Pseudonocardia</taxon>
    </lineage>
</organism>
<dbReference type="InterPro" id="IPR020030">
    <property type="entry name" value="Pseudaminic_synth_PseI"/>
</dbReference>
<dbReference type="InterPro" id="IPR051690">
    <property type="entry name" value="PseI-like"/>
</dbReference>
<dbReference type="NCBIfam" id="TIGR03586">
    <property type="entry name" value="PseI"/>
    <property type="match status" value="1"/>
</dbReference>
<dbReference type="Pfam" id="PF08666">
    <property type="entry name" value="SAF"/>
    <property type="match status" value="1"/>
</dbReference>
<reference evidence="3 4" key="1">
    <citation type="journal article" date="2019" name="Int. J. Syst. Evol. Microbiol.">
        <title>The Global Catalogue of Microorganisms (GCM) 10K type strain sequencing project: providing services to taxonomists for standard genome sequencing and annotation.</title>
        <authorList>
            <consortium name="The Broad Institute Genomics Platform"/>
            <consortium name="The Broad Institute Genome Sequencing Center for Infectious Disease"/>
            <person name="Wu L."/>
            <person name="Ma J."/>
        </authorList>
    </citation>
    <scope>NUCLEOTIDE SEQUENCE [LARGE SCALE GENOMIC DNA]</scope>
    <source>
        <strain evidence="3 4">JCM 11896</strain>
    </source>
</reference>
<proteinExistence type="predicted"/>
<dbReference type="PANTHER" id="PTHR42966">
    <property type="entry name" value="N-ACETYLNEURAMINATE SYNTHASE"/>
    <property type="match status" value="1"/>
</dbReference>
<dbReference type="Pfam" id="PF03102">
    <property type="entry name" value="NeuB"/>
    <property type="match status" value="1"/>
</dbReference>
<dbReference type="Gene3D" id="3.20.20.70">
    <property type="entry name" value="Aldolase class I"/>
    <property type="match status" value="1"/>
</dbReference>
<dbReference type="PANTHER" id="PTHR42966:SF2">
    <property type="entry name" value="PSEUDAMINIC ACID SYNTHASE"/>
    <property type="match status" value="1"/>
</dbReference>
<dbReference type="InterPro" id="IPR013132">
    <property type="entry name" value="PseI/NeuA/B-like_N"/>
</dbReference>
<comment type="caution">
    <text evidence="3">The sequence shown here is derived from an EMBL/GenBank/DDBJ whole genome shotgun (WGS) entry which is preliminary data.</text>
</comment>
<keyword evidence="4" id="KW-1185">Reference proteome</keyword>
<dbReference type="EMBL" id="BAAAJK010000018">
    <property type="protein sequence ID" value="GAA1392518.1"/>
    <property type="molecule type" value="Genomic_DNA"/>
</dbReference>
<evidence type="ECO:0000313" key="3">
    <source>
        <dbReference type="EMBL" id="GAA1392518.1"/>
    </source>
</evidence>
<evidence type="ECO:0000259" key="2">
    <source>
        <dbReference type="PROSITE" id="PS50844"/>
    </source>
</evidence>